<dbReference type="AlphaFoldDB" id="G0WS00"/>
<feature type="chain" id="PRO_5013130467" evidence="1">
    <location>
        <begin position="16"/>
        <end position="204"/>
    </location>
</feature>
<reference evidence="2" key="1">
    <citation type="journal article" date="2012" name="Int. J. Parasitol.">
        <title>CattleTickBase: An integrated Internet-based bioinformatics resource for Rhipicephalus (Boophilus) microplus.</title>
        <authorList>
            <person name="Bellgard M.I."/>
            <person name="Moolhuijzen P.M."/>
            <person name="Guerrero F.D."/>
            <person name="Schibeci D."/>
            <person name="Rodriguez-Valle M."/>
            <person name="Peterson D.G."/>
            <person name="Dowd S.E."/>
            <person name="Barrero R."/>
            <person name="Hunter A."/>
            <person name="Miller R.J."/>
            <person name="Lew-Tabor A.E."/>
        </authorList>
    </citation>
    <scope>NUCLEOTIDE SEQUENCE</scope>
</reference>
<evidence type="ECO:0000256" key="1">
    <source>
        <dbReference type="SAM" id="SignalP"/>
    </source>
</evidence>
<name>G0WS00_RHIMP</name>
<accession>G0WS00</accession>
<dbReference type="EMBL" id="HM748961">
    <property type="protein sequence ID" value="ADK62392.1"/>
    <property type="molecule type" value="Genomic_DNA"/>
</dbReference>
<sequence>MPLVALLALCISIDGVEWPTPKTRVHHDATFKRKVIACAETNGNQAASRSFGVPETCVRDRRKQKQKIFDNKALRKGFSGPQQGEHAYAKIFAEEYDEKLHCFQRFVLNLRRNNDYLLGQIGNADQTPLYFDMPGTTTVEKKGAKQVRVLTSVHGKTTVTAMLCYTSDGHKLRPYLIFKWKTLSKGVVFSSGVIMRASEKKWKQ</sequence>
<evidence type="ECO:0000313" key="2">
    <source>
        <dbReference type="EMBL" id="ADK62392.1"/>
    </source>
</evidence>
<protein>
    <submittedName>
        <fullName evidence="2">Pogo transposable element</fullName>
    </submittedName>
</protein>
<gene>
    <name evidence="2" type="primary">pogo</name>
    <name evidence="2" type="ORF">E3G_000002</name>
</gene>
<keyword evidence="1" id="KW-0732">Signal</keyword>
<feature type="signal peptide" evidence="1">
    <location>
        <begin position="1"/>
        <end position="15"/>
    </location>
</feature>
<proteinExistence type="predicted"/>
<organism evidence="2">
    <name type="scientific">Rhipicephalus microplus</name>
    <name type="common">Cattle tick</name>
    <name type="synonym">Boophilus microplus</name>
    <dbReference type="NCBI Taxonomy" id="6941"/>
    <lineage>
        <taxon>Eukaryota</taxon>
        <taxon>Metazoa</taxon>
        <taxon>Ecdysozoa</taxon>
        <taxon>Arthropoda</taxon>
        <taxon>Chelicerata</taxon>
        <taxon>Arachnida</taxon>
        <taxon>Acari</taxon>
        <taxon>Parasitiformes</taxon>
        <taxon>Ixodida</taxon>
        <taxon>Ixodoidea</taxon>
        <taxon>Ixodidae</taxon>
        <taxon>Rhipicephalinae</taxon>
        <taxon>Rhipicephalus</taxon>
        <taxon>Boophilus</taxon>
    </lineage>
</organism>